<keyword evidence="1" id="KW-0175">Coiled coil</keyword>
<dbReference type="InterPro" id="IPR029016">
    <property type="entry name" value="GAF-like_dom_sf"/>
</dbReference>
<name>A0A5J6WQC2_9GAMM</name>
<dbReference type="PANTHER" id="PTHR38765">
    <property type="entry name" value="DUF484 DOMAIN-CONTAINING PROTEIN"/>
    <property type="match status" value="1"/>
</dbReference>
<organism evidence="2 3">
    <name type="scientific">Aeromonas simiae</name>
    <dbReference type="NCBI Taxonomy" id="218936"/>
    <lineage>
        <taxon>Bacteria</taxon>
        <taxon>Pseudomonadati</taxon>
        <taxon>Pseudomonadota</taxon>
        <taxon>Gammaproteobacteria</taxon>
        <taxon>Aeromonadales</taxon>
        <taxon>Aeromonadaceae</taxon>
        <taxon>Aeromonas</taxon>
    </lineage>
</organism>
<protein>
    <submittedName>
        <fullName evidence="2">DUF484 family protein</fullName>
    </submittedName>
</protein>
<evidence type="ECO:0000313" key="2">
    <source>
        <dbReference type="EMBL" id="QFI53269.1"/>
    </source>
</evidence>
<dbReference type="Gene3D" id="3.30.450.40">
    <property type="match status" value="1"/>
</dbReference>
<evidence type="ECO:0000256" key="1">
    <source>
        <dbReference type="SAM" id="Coils"/>
    </source>
</evidence>
<evidence type="ECO:0000313" key="3">
    <source>
        <dbReference type="Proteomes" id="UP000594034"/>
    </source>
</evidence>
<dbReference type="EMBL" id="CP040449">
    <property type="protein sequence ID" value="QFI53269.1"/>
    <property type="molecule type" value="Genomic_DNA"/>
</dbReference>
<sequence>MSEVSLQESATDEGQVLEYLARHPDFFLRHPPLLDRLRIPHEQRGAVSLVELQMERQRERIEQLELEITELMQVASQNERLFRVYAGVYADLFECHNLFDLSRLLARAFVQQLRLTAVRIWLNPNQVKVAEGEGLFLADQRQLDTLLTTRLPGQESYQGRLSLGERQMLFGQDVLVNSVALLRLGDLGLLAFASSDPGHFSPHNDTLLLGQLGRLLQLRLPELLRG</sequence>
<dbReference type="InterPro" id="IPR007435">
    <property type="entry name" value="DUF484"/>
</dbReference>
<dbReference type="KEGG" id="asim:FE240_00165"/>
<dbReference type="PANTHER" id="PTHR38765:SF1">
    <property type="entry name" value="DUF484 DOMAIN-CONTAINING PROTEIN"/>
    <property type="match status" value="1"/>
</dbReference>
<dbReference type="Pfam" id="PF04340">
    <property type="entry name" value="DUF484"/>
    <property type="match status" value="1"/>
</dbReference>
<gene>
    <name evidence="2" type="ORF">FE240_00165</name>
</gene>
<proteinExistence type="predicted"/>
<dbReference type="Proteomes" id="UP000594034">
    <property type="component" value="Chromosome"/>
</dbReference>
<keyword evidence="3" id="KW-1185">Reference proteome</keyword>
<accession>A0A5J6WQC2</accession>
<feature type="coiled-coil region" evidence="1">
    <location>
        <begin position="47"/>
        <end position="81"/>
    </location>
</feature>
<dbReference type="RefSeq" id="WP_193002900.1">
    <property type="nucleotide sequence ID" value="NZ_CP040449.1"/>
</dbReference>
<reference evidence="2 3" key="1">
    <citation type="submission" date="2019-05" db="EMBL/GenBank/DDBJ databases">
        <title>OXA-830, a novel chromosomally encoded expanded-spectrum class D beta-lactamase in Aeromonas simiae.</title>
        <authorList>
            <person name="Zhou W."/>
            <person name="Chen Q."/>
        </authorList>
    </citation>
    <scope>NUCLEOTIDE SEQUENCE [LARGE SCALE GENOMIC DNA]</scope>
    <source>
        <strain evidence="2 3">A6</strain>
    </source>
</reference>
<dbReference type="AlphaFoldDB" id="A0A5J6WQC2"/>